<evidence type="ECO:0000256" key="1">
    <source>
        <dbReference type="ARBA" id="ARBA00008396"/>
    </source>
</evidence>
<evidence type="ECO:0000313" key="9">
    <source>
        <dbReference type="Proteomes" id="UP000029708"/>
    </source>
</evidence>
<feature type="compositionally biased region" description="Basic and acidic residues" evidence="5">
    <location>
        <begin position="86"/>
        <end position="103"/>
    </location>
</feature>
<dbReference type="Proteomes" id="UP000029708">
    <property type="component" value="Unassembled WGS sequence"/>
</dbReference>
<feature type="domain" description="RNA-binding S4" evidence="6">
    <location>
        <begin position="9"/>
        <end position="70"/>
    </location>
</feature>
<evidence type="ECO:0000256" key="4">
    <source>
        <dbReference type="PIRNR" id="PIRNR016821"/>
    </source>
</evidence>
<gene>
    <name evidence="8" type="ORF">HNQ86_000991</name>
    <name evidence="7" type="ORF">LF63_0106200</name>
</gene>
<dbReference type="Pfam" id="PF01479">
    <property type="entry name" value="S4"/>
    <property type="match status" value="1"/>
</dbReference>
<accession>A0A099CY68</accession>
<dbReference type="RefSeq" id="WP_043100388.1">
    <property type="nucleotide sequence ID" value="NZ_JACHET010000001.1"/>
</dbReference>
<reference evidence="7 9" key="1">
    <citation type="submission" date="2014-09" db="EMBL/GenBank/DDBJ databases">
        <title>Xanthomonadaceae 3.5X direct submission.</title>
        <authorList>
            <person name="Fang T."/>
            <person name="Wang H."/>
        </authorList>
    </citation>
    <scope>NUCLEOTIDE SEQUENCE [LARGE SCALE GENOMIC DNA]</scope>
    <source>
        <strain evidence="7 9">3.5X</strain>
    </source>
</reference>
<dbReference type="PROSITE" id="PS50889">
    <property type="entry name" value="S4"/>
    <property type="match status" value="1"/>
</dbReference>
<keyword evidence="3 4" id="KW-0238">DNA-binding</keyword>
<evidence type="ECO:0000259" key="6">
    <source>
        <dbReference type="SMART" id="SM00363"/>
    </source>
</evidence>
<dbReference type="STRING" id="1543381.LF63_0106200"/>
<dbReference type="GO" id="GO:0004812">
    <property type="term" value="F:aminoacyl-tRNA ligase activity"/>
    <property type="evidence" value="ECO:0007669"/>
    <property type="project" value="UniProtKB-KW"/>
</dbReference>
<dbReference type="SUPFAM" id="SSF55174">
    <property type="entry name" value="Alpha-L RNA-binding motif"/>
    <property type="match status" value="1"/>
</dbReference>
<dbReference type="AlphaFoldDB" id="A0A099CY68"/>
<dbReference type="GO" id="GO:0034605">
    <property type="term" value="P:cellular response to heat"/>
    <property type="evidence" value="ECO:0007669"/>
    <property type="project" value="InterPro"/>
</dbReference>
<dbReference type="Gene3D" id="3.10.290.10">
    <property type="entry name" value="RNA-binding S4 domain"/>
    <property type="match status" value="1"/>
</dbReference>
<dbReference type="PIRSF" id="PIRSF016821">
    <property type="entry name" value="HSP15"/>
    <property type="match status" value="1"/>
</dbReference>
<dbReference type="EMBL" id="JROI01000010">
    <property type="protein sequence ID" value="KGI77975.1"/>
    <property type="molecule type" value="Genomic_DNA"/>
</dbReference>
<keyword evidence="7" id="KW-0030">Aminoacyl-tRNA synthetase</keyword>
<evidence type="ECO:0000313" key="7">
    <source>
        <dbReference type="EMBL" id="KGI77975.1"/>
    </source>
</evidence>
<evidence type="ECO:0000313" key="8">
    <source>
        <dbReference type="EMBL" id="MBB6183646.1"/>
    </source>
</evidence>
<feature type="region of interest" description="Disordered" evidence="5">
    <location>
        <begin position="83"/>
        <end position="129"/>
    </location>
</feature>
<comment type="similarity">
    <text evidence="1 4">Belongs to the HSP15 family.</text>
</comment>
<dbReference type="HOGENOM" id="CLU_101003_2_1_6"/>
<dbReference type="InterPro" id="IPR025708">
    <property type="entry name" value="HSP15"/>
</dbReference>
<feature type="compositionally biased region" description="Basic and acidic residues" evidence="5">
    <location>
        <begin position="113"/>
        <end position="129"/>
    </location>
</feature>
<dbReference type="GO" id="GO:0003677">
    <property type="term" value="F:DNA binding"/>
    <property type="evidence" value="ECO:0007669"/>
    <property type="project" value="UniProtKB-KW"/>
</dbReference>
<dbReference type="Proteomes" id="UP000560000">
    <property type="component" value="Unassembled WGS sequence"/>
</dbReference>
<sequence>MTESNNDTVRADLWLWAARFFKTRRLSREAIDGGKVEHNDGPCKPSRMIKIGDRLRVTRGEERFEVEVLAVSAVRGPARVAQTLYRESESSRQAREEQREMRRLSRPVAPQGKPDKQARRQLRRIKEQS</sequence>
<dbReference type="GO" id="GO:0003727">
    <property type="term" value="F:single-stranded RNA binding"/>
    <property type="evidence" value="ECO:0007669"/>
    <property type="project" value="InterPro"/>
</dbReference>
<dbReference type="InterPro" id="IPR036986">
    <property type="entry name" value="S4_RNA-bd_sf"/>
</dbReference>
<dbReference type="InterPro" id="IPR002942">
    <property type="entry name" value="S4_RNA-bd"/>
</dbReference>
<dbReference type="GO" id="GO:0043023">
    <property type="term" value="F:ribosomal large subunit binding"/>
    <property type="evidence" value="ECO:0007669"/>
    <property type="project" value="InterPro"/>
</dbReference>
<organism evidence="7 9">
    <name type="scientific">Oleiagrimonas soli</name>
    <dbReference type="NCBI Taxonomy" id="1543381"/>
    <lineage>
        <taxon>Bacteria</taxon>
        <taxon>Pseudomonadati</taxon>
        <taxon>Pseudomonadota</taxon>
        <taxon>Gammaproteobacteria</taxon>
        <taxon>Lysobacterales</taxon>
        <taxon>Rhodanobacteraceae</taxon>
        <taxon>Oleiagrimonas</taxon>
    </lineage>
</organism>
<keyword evidence="9" id="KW-1185">Reference proteome</keyword>
<dbReference type="CDD" id="cd00165">
    <property type="entry name" value="S4"/>
    <property type="match status" value="1"/>
</dbReference>
<evidence type="ECO:0000256" key="3">
    <source>
        <dbReference type="ARBA" id="ARBA00023125"/>
    </source>
</evidence>
<dbReference type="SMART" id="SM00363">
    <property type="entry name" value="S4"/>
    <property type="match status" value="1"/>
</dbReference>
<dbReference type="EMBL" id="JACHET010000001">
    <property type="protein sequence ID" value="MBB6183646.1"/>
    <property type="molecule type" value="Genomic_DNA"/>
</dbReference>
<protein>
    <recommendedName>
        <fullName evidence="4">Heat shock protein 15</fullName>
    </recommendedName>
</protein>
<dbReference type="OrthoDB" id="9797176at2"/>
<name>A0A099CY68_9GAMM</name>
<keyword evidence="7" id="KW-0436">Ligase</keyword>
<evidence type="ECO:0000313" key="10">
    <source>
        <dbReference type="Proteomes" id="UP000560000"/>
    </source>
</evidence>
<reference evidence="8 10" key="2">
    <citation type="submission" date="2020-08" db="EMBL/GenBank/DDBJ databases">
        <title>Genomic Encyclopedia of Type Strains, Phase IV (KMG-IV): sequencing the most valuable type-strain genomes for metagenomic binning, comparative biology and taxonomic classification.</title>
        <authorList>
            <person name="Goeker M."/>
        </authorList>
    </citation>
    <scope>NUCLEOTIDE SEQUENCE [LARGE SCALE GENOMIC DNA]</scope>
    <source>
        <strain evidence="8 10">DSM 107085</strain>
    </source>
</reference>
<evidence type="ECO:0000256" key="5">
    <source>
        <dbReference type="SAM" id="MobiDB-lite"/>
    </source>
</evidence>
<keyword evidence="2 4" id="KW-0694">RNA-binding</keyword>
<keyword evidence="8" id="KW-0346">Stress response</keyword>
<evidence type="ECO:0000256" key="2">
    <source>
        <dbReference type="ARBA" id="ARBA00022884"/>
    </source>
</evidence>
<proteinExistence type="inferred from homology"/>
<comment type="caution">
    <text evidence="7">The sequence shown here is derived from an EMBL/GenBank/DDBJ whole genome shotgun (WGS) entry which is preliminary data.</text>
</comment>